<feature type="coiled-coil region" evidence="7">
    <location>
        <begin position="689"/>
        <end position="764"/>
    </location>
</feature>
<evidence type="ECO:0000256" key="8">
    <source>
        <dbReference type="SAM" id="MobiDB-lite"/>
    </source>
</evidence>
<dbReference type="Proteomes" id="UP000028411">
    <property type="component" value="Unassembled WGS sequence"/>
</dbReference>
<evidence type="ECO:0000256" key="6">
    <source>
        <dbReference type="ARBA" id="ARBA00023125"/>
    </source>
</evidence>
<dbReference type="eggNOG" id="COG1196">
    <property type="taxonomic scope" value="Bacteria"/>
</dbReference>
<dbReference type="GO" id="GO:0007062">
    <property type="term" value="P:sister chromatid cohesion"/>
    <property type="evidence" value="ECO:0007669"/>
    <property type="project" value="InterPro"/>
</dbReference>
<proteinExistence type="inferred from homology"/>
<gene>
    <name evidence="7 10" type="primary">smc</name>
    <name evidence="10" type="ORF">BV95_01178</name>
</gene>
<evidence type="ECO:0000259" key="9">
    <source>
        <dbReference type="Pfam" id="PF02463"/>
    </source>
</evidence>
<dbReference type="EMBL" id="JFHR01000009">
    <property type="protein sequence ID" value="KEQ54643.1"/>
    <property type="molecule type" value="Genomic_DNA"/>
</dbReference>
<comment type="function">
    <text evidence="7">Required for chromosome condensation and partitioning.</text>
</comment>
<dbReference type="Pfam" id="PF02463">
    <property type="entry name" value="SMC_N"/>
    <property type="match status" value="1"/>
</dbReference>
<evidence type="ECO:0000313" key="11">
    <source>
        <dbReference type="Proteomes" id="UP000028411"/>
    </source>
</evidence>
<sequence>MQIKRLKLSGFKSFVDPTELRIEPGLTGIVGPNGCGKSNLLEAIRWVMGESSAKSMRGGGMEDVIFAGTASRPQRDFAEVSLMTVQEQGELFNAVEVAADGELEVTRRIERGAGSAYRANGRDVRAKDVALIFADAATGPHSPALVSQGRIAAVIAARPQERRAMLEEAAGISGLHVRRKDAEQKLRAAEANLMRLDEILSDMEARANSLRRQAKAAERYIRLSEQIRIAEGRTIFARWREAAASAEAARAEAKQAESAVAAAQEAQQAAAVYANAAVEALAAKRAAAQSARDAASEAGHRLTALRTERDGVVRRLHDLAQQAARLEEDREREGTLANDAAEAIARLTDEIAALKGRIAETEAMRPDFAGRIARAEDAARDAELDLAKAMAKQAGEQAELRVAEAALAAARSRLDRASREAQRLEAEAAALPDAAPLEAQRAEALGAQQQASADRDAAEAAIRDAEAARAEAAEARAAAEAALSSARAALAALDSEAAALQRAVDGGANNRSRALDRLKAAPGYERALAAALGDDLEAPIAAEGKRRWAGAAALDSDPSLPEGCSALSVHVTAPAELARRLAQVAVAEKDDGQPLAVGQRLVTKDGQLRRWDGYVASEGGAAAAERLIRLNRLEAIAAVRPGAEAEVETARAAQDAAAAQERDAVQTLATGRTQLSHADQRLRTALRAADEAATALERLAGRREAMEERLEEARADLGSAQGEHDKAQAARTAMPDGEETRTLVATLQQASEKARQAVSQLQADQALADRALGSDRERMAAADAEAKGWRARAGEAAKRIAAMVERGEAIAQERGEIADQPDRLAAAIAGLSEQGDALTQAADAARREEAEAEAALRAAEQRASEAGETLASAREARATAAARAEAADEKRVETNRLSGERFECPPPVLPEKLGFASAEIRIAQTEQAEHDRLVTERERIGPVNLVAAQELEELEATQASSRAESEELTQAINRLRGSIGSLNREGRQRLLAAFEAVDGHFRRLFTTLFNGGQAHLELIESDDPLEAGLEIMAQPPGKKLAALTLLSGGEQALTAVALIFGLFLTNPAPICVLDEVDAPLDDANVERFCDLLDAMVGQTDTRYLIVSHNAVTMARMHRLFGVTMVERGVSRLVSVNLGGAEALLAAE</sequence>
<feature type="coiled-coil region" evidence="7">
    <location>
        <begin position="951"/>
        <end position="985"/>
    </location>
</feature>
<keyword evidence="2 7" id="KW-0963">Cytoplasm</keyword>
<feature type="coiled-coil region" evidence="7">
    <location>
        <begin position="172"/>
        <end position="220"/>
    </location>
</feature>
<feature type="compositionally biased region" description="Basic and acidic residues" evidence="8">
    <location>
        <begin position="885"/>
        <end position="903"/>
    </location>
</feature>
<dbReference type="GO" id="GO:0005737">
    <property type="term" value="C:cytoplasm"/>
    <property type="evidence" value="ECO:0007669"/>
    <property type="project" value="UniProtKB-SubCell"/>
</dbReference>
<feature type="region of interest" description="Disordered" evidence="8">
    <location>
        <begin position="879"/>
        <end position="905"/>
    </location>
</feature>
<dbReference type="HAMAP" id="MF_01894">
    <property type="entry name" value="Smc_prok"/>
    <property type="match status" value="1"/>
</dbReference>
<protein>
    <recommendedName>
        <fullName evidence="7">Chromosome partition protein Smc</fullName>
    </recommendedName>
</protein>
<dbReference type="GO" id="GO:0006260">
    <property type="term" value="P:DNA replication"/>
    <property type="evidence" value="ECO:0007669"/>
    <property type="project" value="UniProtKB-UniRule"/>
</dbReference>
<dbReference type="GO" id="GO:0030261">
    <property type="term" value="P:chromosome condensation"/>
    <property type="evidence" value="ECO:0007669"/>
    <property type="project" value="InterPro"/>
</dbReference>
<comment type="subcellular location">
    <subcellularLocation>
        <location evidence="1 7">Cytoplasm</location>
    </subcellularLocation>
</comment>
<dbReference type="InterPro" id="IPR024704">
    <property type="entry name" value="SMC"/>
</dbReference>
<comment type="subunit">
    <text evidence="7">Homodimer.</text>
</comment>
<reference evidence="10 11" key="1">
    <citation type="submission" date="2014-02" db="EMBL/GenBank/DDBJ databases">
        <title>Whole genome sequence of Sphingobium chlorophenolicum NBRC 16172.</title>
        <authorList>
            <person name="Gan H.M."/>
            <person name="Gan H.Y."/>
            <person name="Chew T.H."/>
            <person name="Savka M.A."/>
        </authorList>
    </citation>
    <scope>NUCLEOTIDE SEQUENCE [LARGE SCALE GENOMIC DNA]</scope>
    <source>
        <strain evidence="10 11">NBRC 16172</strain>
    </source>
</reference>
<feature type="region of interest" description="Disordered" evidence="8">
    <location>
        <begin position="442"/>
        <end position="462"/>
    </location>
</feature>
<keyword evidence="5 7" id="KW-0175">Coiled coil</keyword>
<feature type="compositionally biased region" description="Basic and acidic residues" evidence="8">
    <location>
        <begin position="453"/>
        <end position="462"/>
    </location>
</feature>
<dbReference type="NCBIfam" id="TIGR02168">
    <property type="entry name" value="SMC_prok_B"/>
    <property type="match status" value="1"/>
</dbReference>
<dbReference type="FunFam" id="3.40.50.300:FF:000901">
    <property type="entry name" value="Chromosome partition protein Smc"/>
    <property type="match status" value="1"/>
</dbReference>
<evidence type="ECO:0000256" key="3">
    <source>
        <dbReference type="ARBA" id="ARBA00022741"/>
    </source>
</evidence>
<dbReference type="PATRIC" id="fig|46429.4.peg.1139"/>
<name>A0A081RHH0_SPHCR</name>
<evidence type="ECO:0000256" key="1">
    <source>
        <dbReference type="ARBA" id="ARBA00004496"/>
    </source>
</evidence>
<keyword evidence="6 7" id="KW-0238">DNA-binding</keyword>
<dbReference type="GO" id="GO:0007059">
    <property type="term" value="P:chromosome segregation"/>
    <property type="evidence" value="ECO:0007669"/>
    <property type="project" value="UniProtKB-UniRule"/>
</dbReference>
<comment type="similarity">
    <text evidence="7">Belongs to the SMC family.</text>
</comment>
<dbReference type="InterPro" id="IPR027417">
    <property type="entry name" value="P-loop_NTPase"/>
</dbReference>
<dbReference type="InterPro" id="IPR003395">
    <property type="entry name" value="RecF/RecN/SMC_N"/>
</dbReference>
<evidence type="ECO:0000256" key="7">
    <source>
        <dbReference type="HAMAP-Rule" id="MF_01894"/>
    </source>
</evidence>
<comment type="domain">
    <text evidence="7">Contains large globular domains required for ATP hydrolysis at each terminus and a third globular domain forming a flexible hinge near the middle of the molecule. These domains are separated by coiled-coil structures.</text>
</comment>
<evidence type="ECO:0000313" key="10">
    <source>
        <dbReference type="EMBL" id="KEQ54643.1"/>
    </source>
</evidence>
<evidence type="ECO:0000256" key="5">
    <source>
        <dbReference type="ARBA" id="ARBA00023054"/>
    </source>
</evidence>
<accession>A0A081RHH0</accession>
<dbReference type="PANTHER" id="PTHR43977">
    <property type="entry name" value="STRUCTURAL MAINTENANCE OF CHROMOSOMES PROTEIN 3"/>
    <property type="match status" value="1"/>
</dbReference>
<comment type="caution">
    <text evidence="10">The sequence shown here is derived from an EMBL/GenBank/DDBJ whole genome shotgun (WGS) entry which is preliminary data.</text>
</comment>
<dbReference type="SUPFAM" id="SSF52540">
    <property type="entry name" value="P-loop containing nucleoside triphosphate hydrolases"/>
    <property type="match status" value="1"/>
</dbReference>
<dbReference type="AlphaFoldDB" id="A0A081RHH0"/>
<dbReference type="GO" id="GO:0016887">
    <property type="term" value="F:ATP hydrolysis activity"/>
    <property type="evidence" value="ECO:0007669"/>
    <property type="project" value="InterPro"/>
</dbReference>
<dbReference type="RefSeq" id="WP_037448616.1">
    <property type="nucleotide sequence ID" value="NZ_JFHR01000009.1"/>
</dbReference>
<dbReference type="GO" id="GO:0005524">
    <property type="term" value="F:ATP binding"/>
    <property type="evidence" value="ECO:0007669"/>
    <property type="project" value="UniProtKB-UniRule"/>
</dbReference>
<dbReference type="InterPro" id="IPR011890">
    <property type="entry name" value="SMC_prok"/>
</dbReference>
<dbReference type="OrthoDB" id="9808768at2"/>
<keyword evidence="3 7" id="KW-0547">Nucleotide-binding</keyword>
<dbReference type="GO" id="GO:0003677">
    <property type="term" value="F:DNA binding"/>
    <property type="evidence" value="ECO:0007669"/>
    <property type="project" value="UniProtKB-UniRule"/>
</dbReference>
<dbReference type="PIRSF" id="PIRSF005719">
    <property type="entry name" value="SMC"/>
    <property type="match status" value="1"/>
</dbReference>
<organism evidence="10 11">
    <name type="scientific">Sphingobium chlorophenolicum</name>
    <dbReference type="NCBI Taxonomy" id="46429"/>
    <lineage>
        <taxon>Bacteria</taxon>
        <taxon>Pseudomonadati</taxon>
        <taxon>Pseudomonadota</taxon>
        <taxon>Alphaproteobacteria</taxon>
        <taxon>Sphingomonadales</taxon>
        <taxon>Sphingomonadaceae</taxon>
        <taxon>Sphingobium</taxon>
    </lineage>
</organism>
<dbReference type="Gene3D" id="3.40.50.300">
    <property type="entry name" value="P-loop containing nucleotide triphosphate hydrolases"/>
    <property type="match status" value="2"/>
</dbReference>
<feature type="binding site" evidence="7">
    <location>
        <begin position="32"/>
        <end position="39"/>
    </location>
    <ligand>
        <name>ATP</name>
        <dbReference type="ChEBI" id="CHEBI:30616"/>
    </ligand>
</feature>
<feature type="domain" description="RecF/RecN/SMC N-terminal" evidence="9">
    <location>
        <begin position="3"/>
        <end position="1130"/>
    </location>
</feature>
<evidence type="ECO:0000256" key="4">
    <source>
        <dbReference type="ARBA" id="ARBA00022840"/>
    </source>
</evidence>
<keyword evidence="4 7" id="KW-0067">ATP-binding</keyword>
<evidence type="ECO:0000256" key="2">
    <source>
        <dbReference type="ARBA" id="ARBA00022490"/>
    </source>
</evidence>